<proteinExistence type="predicted"/>
<dbReference type="Proteomes" id="UP000323594">
    <property type="component" value="Chromosome"/>
</dbReference>
<gene>
    <name evidence="1" type="ORF">FUT82_00350</name>
</gene>
<name>A0AAE6IRR1_TREPH</name>
<reference evidence="1 2" key="1">
    <citation type="submission" date="2019-08" db="EMBL/GenBank/DDBJ databases">
        <authorList>
            <person name="Kuhnert P."/>
        </authorList>
    </citation>
    <scope>NUCLEOTIDE SEQUENCE [LARGE SCALE GENOMIC DNA]</scope>
    <source>
        <strain evidence="1 2">B36.5</strain>
    </source>
</reference>
<dbReference type="EMBL" id="CP042817">
    <property type="protein sequence ID" value="QEJ96611.1"/>
    <property type="molecule type" value="Genomic_DNA"/>
</dbReference>
<evidence type="ECO:0000313" key="2">
    <source>
        <dbReference type="Proteomes" id="UP000323594"/>
    </source>
</evidence>
<organism evidence="1 2">
    <name type="scientific">Treponema phagedenis</name>
    <dbReference type="NCBI Taxonomy" id="162"/>
    <lineage>
        <taxon>Bacteria</taxon>
        <taxon>Pseudomonadati</taxon>
        <taxon>Spirochaetota</taxon>
        <taxon>Spirochaetia</taxon>
        <taxon>Spirochaetales</taxon>
        <taxon>Treponemataceae</taxon>
        <taxon>Treponema</taxon>
    </lineage>
</organism>
<evidence type="ECO:0000313" key="1">
    <source>
        <dbReference type="EMBL" id="QEJ96611.1"/>
    </source>
</evidence>
<dbReference type="GeneID" id="57751765"/>
<dbReference type="AlphaFoldDB" id="A0AAE6IRR1"/>
<accession>A0AAE6IRR1</accession>
<protein>
    <submittedName>
        <fullName evidence="1">Uncharacterized protein</fullName>
    </submittedName>
</protein>
<sequence length="70" mass="7602">MEARRSSNAGIVQSGAFFSKLIKGCIQGLHFANGMAAMIGDGKLPDACFCHGRQNQNGHGRPWFQTEAMF</sequence>
<dbReference type="RefSeq" id="WP_148878526.1">
    <property type="nucleotide sequence ID" value="NZ_CDNC01000015.1"/>
</dbReference>